<dbReference type="Pfam" id="PF00153">
    <property type="entry name" value="Mito_carr"/>
    <property type="match status" value="3"/>
</dbReference>
<dbReference type="GO" id="GO:0055085">
    <property type="term" value="P:transmembrane transport"/>
    <property type="evidence" value="ECO:0007669"/>
    <property type="project" value="InterPro"/>
</dbReference>
<keyword evidence="9" id="KW-1185">Reference proteome</keyword>
<comment type="subcellular location">
    <subcellularLocation>
        <location evidence="1">Membrane</location>
        <topology evidence="1">Multi-pass membrane protein</topology>
    </subcellularLocation>
</comment>
<dbReference type="PANTHER" id="PTHR24089">
    <property type="entry name" value="SOLUTE CARRIER FAMILY 25"/>
    <property type="match status" value="1"/>
</dbReference>
<evidence type="ECO:0000256" key="3">
    <source>
        <dbReference type="ARBA" id="ARBA00022692"/>
    </source>
</evidence>
<sequence>MGLAADERVAGSCSTSGRELHAPPVQLLQERLRSLPFLAKELIAGGTAGGLAKTCVAPLERVKILFQTGRMRGSVGATLINIWQQEGIKGLFKGNGASVLRIVPYSALHFSAYESYRQALAGFFSRHAGVPEAEFHVTPAVDLLAGSAAGATAVLVTYPLDLVRTRLAYDVEGRAAPVPVAAGSGTAGMRIAMATARRSIVGVLAETVRAEGVTGLYRGIGPTLLGILPYAGLKFYVYQSLKAEYRRMFPASSSNTRLPVGTMLGFGACAGLVAQTATYPLDVVRRQMQVQALRDASGSGPARTPIRSTLQGLAVVAREQGWRALYAGLSINYLKVVPSTAIGFTAYDALKQYLDLPQNL</sequence>
<keyword evidence="5 6" id="KW-0472">Membrane</keyword>
<evidence type="ECO:0000256" key="6">
    <source>
        <dbReference type="PROSITE-ProRule" id="PRU00282"/>
    </source>
</evidence>
<accession>A0AAW1RZH4</accession>
<dbReference type="GO" id="GO:0016020">
    <property type="term" value="C:membrane"/>
    <property type="evidence" value="ECO:0007669"/>
    <property type="project" value="UniProtKB-SubCell"/>
</dbReference>
<dbReference type="Gene3D" id="1.50.40.10">
    <property type="entry name" value="Mitochondrial carrier domain"/>
    <property type="match status" value="1"/>
</dbReference>
<evidence type="ECO:0000256" key="7">
    <source>
        <dbReference type="RuleBase" id="RU000488"/>
    </source>
</evidence>
<evidence type="ECO:0000313" key="9">
    <source>
        <dbReference type="Proteomes" id="UP001445335"/>
    </source>
</evidence>
<dbReference type="PROSITE" id="PS50920">
    <property type="entry name" value="SOLCAR"/>
    <property type="match status" value="3"/>
</dbReference>
<gene>
    <name evidence="8" type="ORF">WJX81_006211</name>
</gene>
<comment type="caution">
    <text evidence="8">The sequence shown here is derived from an EMBL/GenBank/DDBJ whole genome shotgun (WGS) entry which is preliminary data.</text>
</comment>
<dbReference type="EMBL" id="JALJOU010000016">
    <property type="protein sequence ID" value="KAK9839505.1"/>
    <property type="molecule type" value="Genomic_DNA"/>
</dbReference>
<evidence type="ECO:0000313" key="8">
    <source>
        <dbReference type="EMBL" id="KAK9839505.1"/>
    </source>
</evidence>
<dbReference type="InterPro" id="IPR023395">
    <property type="entry name" value="MCP_dom_sf"/>
</dbReference>
<evidence type="ECO:0000256" key="2">
    <source>
        <dbReference type="ARBA" id="ARBA00022448"/>
    </source>
</evidence>
<evidence type="ECO:0000256" key="5">
    <source>
        <dbReference type="ARBA" id="ARBA00023136"/>
    </source>
</evidence>
<dbReference type="InterPro" id="IPR018108">
    <property type="entry name" value="MCP_transmembrane"/>
</dbReference>
<keyword evidence="2 7" id="KW-0813">Transport</keyword>
<feature type="repeat" description="Solcar" evidence="6">
    <location>
        <begin position="258"/>
        <end position="353"/>
    </location>
</feature>
<proteinExistence type="inferred from homology"/>
<dbReference type="InterPro" id="IPR002067">
    <property type="entry name" value="MCP"/>
</dbReference>
<reference evidence="8 9" key="1">
    <citation type="journal article" date="2024" name="Nat. Commun.">
        <title>Phylogenomics reveals the evolutionary origins of lichenization in chlorophyte algae.</title>
        <authorList>
            <person name="Puginier C."/>
            <person name="Libourel C."/>
            <person name="Otte J."/>
            <person name="Skaloud P."/>
            <person name="Haon M."/>
            <person name="Grisel S."/>
            <person name="Petersen M."/>
            <person name="Berrin J.G."/>
            <person name="Delaux P.M."/>
            <person name="Dal Grande F."/>
            <person name="Keller J."/>
        </authorList>
    </citation>
    <scope>NUCLEOTIDE SEQUENCE [LARGE SCALE GENOMIC DNA]</scope>
    <source>
        <strain evidence="8 9">SAG 245.80</strain>
    </source>
</reference>
<keyword evidence="4" id="KW-0677">Repeat</keyword>
<organism evidence="8 9">
    <name type="scientific">Elliptochloris bilobata</name>
    <dbReference type="NCBI Taxonomy" id="381761"/>
    <lineage>
        <taxon>Eukaryota</taxon>
        <taxon>Viridiplantae</taxon>
        <taxon>Chlorophyta</taxon>
        <taxon>core chlorophytes</taxon>
        <taxon>Trebouxiophyceae</taxon>
        <taxon>Trebouxiophyceae incertae sedis</taxon>
        <taxon>Elliptochloris clade</taxon>
        <taxon>Elliptochloris</taxon>
    </lineage>
</organism>
<name>A0AAW1RZH4_9CHLO</name>
<evidence type="ECO:0008006" key="10">
    <source>
        <dbReference type="Google" id="ProtNLM"/>
    </source>
</evidence>
<feature type="repeat" description="Solcar" evidence="6">
    <location>
        <begin position="137"/>
        <end position="244"/>
    </location>
</feature>
<dbReference type="SUPFAM" id="SSF103506">
    <property type="entry name" value="Mitochondrial carrier"/>
    <property type="match status" value="1"/>
</dbReference>
<dbReference type="PRINTS" id="PR00926">
    <property type="entry name" value="MITOCARRIER"/>
</dbReference>
<feature type="repeat" description="Solcar" evidence="6">
    <location>
        <begin position="36"/>
        <end position="119"/>
    </location>
</feature>
<dbReference type="AlphaFoldDB" id="A0AAW1RZH4"/>
<keyword evidence="3 6" id="KW-0812">Transmembrane</keyword>
<evidence type="ECO:0000256" key="1">
    <source>
        <dbReference type="ARBA" id="ARBA00004141"/>
    </source>
</evidence>
<dbReference type="Proteomes" id="UP001445335">
    <property type="component" value="Unassembled WGS sequence"/>
</dbReference>
<comment type="similarity">
    <text evidence="7">Belongs to the mitochondrial carrier (TC 2.A.29) family.</text>
</comment>
<protein>
    <recommendedName>
        <fullName evidence="10">Mitochondrial carrier protein</fullName>
    </recommendedName>
</protein>
<evidence type="ECO:0000256" key="4">
    <source>
        <dbReference type="ARBA" id="ARBA00022737"/>
    </source>
</evidence>